<dbReference type="AlphaFoldDB" id="A0A6G1LL89"/>
<protein>
    <submittedName>
        <fullName evidence="1">Uncharacterized protein</fullName>
    </submittedName>
</protein>
<organism evidence="1 2">
    <name type="scientific">Teratosphaeria nubilosa</name>
    <dbReference type="NCBI Taxonomy" id="161662"/>
    <lineage>
        <taxon>Eukaryota</taxon>
        <taxon>Fungi</taxon>
        <taxon>Dikarya</taxon>
        <taxon>Ascomycota</taxon>
        <taxon>Pezizomycotina</taxon>
        <taxon>Dothideomycetes</taxon>
        <taxon>Dothideomycetidae</taxon>
        <taxon>Mycosphaerellales</taxon>
        <taxon>Teratosphaeriaceae</taxon>
        <taxon>Teratosphaeria</taxon>
    </lineage>
</organism>
<evidence type="ECO:0000313" key="2">
    <source>
        <dbReference type="Proteomes" id="UP000799436"/>
    </source>
</evidence>
<evidence type="ECO:0000313" key="1">
    <source>
        <dbReference type="EMBL" id="KAF2772934.1"/>
    </source>
</evidence>
<proteinExistence type="predicted"/>
<reference evidence="1" key="1">
    <citation type="journal article" date="2020" name="Stud. Mycol.">
        <title>101 Dothideomycetes genomes: a test case for predicting lifestyles and emergence of pathogens.</title>
        <authorList>
            <person name="Haridas S."/>
            <person name="Albert R."/>
            <person name="Binder M."/>
            <person name="Bloem J."/>
            <person name="Labutti K."/>
            <person name="Salamov A."/>
            <person name="Andreopoulos B."/>
            <person name="Baker S."/>
            <person name="Barry K."/>
            <person name="Bills G."/>
            <person name="Bluhm B."/>
            <person name="Cannon C."/>
            <person name="Castanera R."/>
            <person name="Culley D."/>
            <person name="Daum C."/>
            <person name="Ezra D."/>
            <person name="Gonzalez J."/>
            <person name="Henrissat B."/>
            <person name="Kuo A."/>
            <person name="Liang C."/>
            <person name="Lipzen A."/>
            <person name="Lutzoni F."/>
            <person name="Magnuson J."/>
            <person name="Mondo S."/>
            <person name="Nolan M."/>
            <person name="Ohm R."/>
            <person name="Pangilinan J."/>
            <person name="Park H.-J."/>
            <person name="Ramirez L."/>
            <person name="Alfaro M."/>
            <person name="Sun H."/>
            <person name="Tritt A."/>
            <person name="Yoshinaga Y."/>
            <person name="Zwiers L.-H."/>
            <person name="Turgeon B."/>
            <person name="Goodwin S."/>
            <person name="Spatafora J."/>
            <person name="Crous P."/>
            <person name="Grigoriev I."/>
        </authorList>
    </citation>
    <scope>NUCLEOTIDE SEQUENCE</scope>
    <source>
        <strain evidence="1">CBS 116005</strain>
    </source>
</reference>
<dbReference type="EMBL" id="ML995812">
    <property type="protein sequence ID" value="KAF2772934.1"/>
    <property type="molecule type" value="Genomic_DNA"/>
</dbReference>
<sequence length="207" mass="22887">MGLVPQVSMEVGTYLEGTPPFEEYEDIIGTNVLRFQAFNYYVGGAAEATGVLFLQNDGPYTRQCRASRRAKRSRFLVFPGAFAFVSRGAKALKAVAAVQAWMSYVRSEAAFFNRHQQHPRRVKSVDLTDLSTLLDETDPGVYSSILLARELLVGELCQSSLLMFSLAFGGGRITSTEHMPAVIDPSRIQAIVLCCVAKAILLMRLKR</sequence>
<dbReference type="Proteomes" id="UP000799436">
    <property type="component" value="Unassembled WGS sequence"/>
</dbReference>
<gene>
    <name evidence="1" type="ORF">EJ03DRAFT_333599</name>
</gene>
<accession>A0A6G1LL89</accession>
<name>A0A6G1LL89_9PEZI</name>
<keyword evidence="2" id="KW-1185">Reference proteome</keyword>